<dbReference type="Proteomes" id="UP000530850">
    <property type="component" value="Unassembled WGS sequence"/>
</dbReference>
<accession>A0A7W5D1L2</accession>
<sequence>MSQFAKQIVVSTCVMFTLFMAVSSVAVIIATGPQYGLVMTLTLLLASGLFAVLRGLWFTDRVIRKLTYPLRILGFGITGFVSLAACALLGGWFPMDNPWAWGSFAAIFLITLGAFCLGYQIYFRKTVGNFDAALRQYHQKMGR</sequence>
<keyword evidence="1" id="KW-0812">Transmembrane</keyword>
<proteinExistence type="predicted"/>
<feature type="transmembrane region" description="Helical" evidence="1">
    <location>
        <begin position="7"/>
        <end position="29"/>
    </location>
</feature>
<comment type="caution">
    <text evidence="2">The sequence shown here is derived from an EMBL/GenBank/DDBJ whole genome shotgun (WGS) entry which is preliminary data.</text>
</comment>
<name>A0A7W5D1L2_9ACTN</name>
<reference evidence="2 3" key="1">
    <citation type="submission" date="2020-08" db="EMBL/GenBank/DDBJ databases">
        <title>Sequencing the genomes of 1000 actinobacteria strains.</title>
        <authorList>
            <person name="Klenk H.-P."/>
        </authorList>
    </citation>
    <scope>NUCLEOTIDE SEQUENCE [LARGE SCALE GENOMIC DNA]</scope>
    <source>
        <strain evidence="2 3">DSM 22242</strain>
    </source>
</reference>
<dbReference type="RefSeq" id="WP_123185544.1">
    <property type="nucleotide sequence ID" value="NZ_CAPYQC010000012.1"/>
</dbReference>
<dbReference type="GeneID" id="93356858"/>
<dbReference type="EMBL" id="JACHYA010000002">
    <property type="protein sequence ID" value="MBB3171028.1"/>
    <property type="molecule type" value="Genomic_DNA"/>
</dbReference>
<keyword evidence="1" id="KW-1133">Transmembrane helix</keyword>
<gene>
    <name evidence="2" type="ORF">FHR31_000840</name>
</gene>
<evidence type="ECO:0000256" key="1">
    <source>
        <dbReference type="SAM" id="Phobius"/>
    </source>
</evidence>
<feature type="transmembrane region" description="Helical" evidence="1">
    <location>
        <begin position="99"/>
        <end position="119"/>
    </location>
</feature>
<evidence type="ECO:0000313" key="2">
    <source>
        <dbReference type="EMBL" id="MBB3171028.1"/>
    </source>
</evidence>
<feature type="transmembrane region" description="Helical" evidence="1">
    <location>
        <begin position="70"/>
        <end position="93"/>
    </location>
</feature>
<dbReference type="AlphaFoldDB" id="A0A7W5D1L2"/>
<keyword evidence="1" id="KW-0472">Membrane</keyword>
<protein>
    <recommendedName>
        <fullName evidence="4">DUF3021 domain-containing protein</fullName>
    </recommendedName>
</protein>
<feature type="transmembrane region" description="Helical" evidence="1">
    <location>
        <begin position="35"/>
        <end position="58"/>
    </location>
</feature>
<organism evidence="2 3">
    <name type="scientific">Parvibacter caecicola</name>
    <dbReference type="NCBI Taxonomy" id="747645"/>
    <lineage>
        <taxon>Bacteria</taxon>
        <taxon>Bacillati</taxon>
        <taxon>Actinomycetota</taxon>
        <taxon>Coriobacteriia</taxon>
        <taxon>Coriobacteriales</taxon>
        <taxon>Coriobacteriaceae</taxon>
        <taxon>Parvibacter</taxon>
    </lineage>
</organism>
<evidence type="ECO:0008006" key="4">
    <source>
        <dbReference type="Google" id="ProtNLM"/>
    </source>
</evidence>
<evidence type="ECO:0000313" key="3">
    <source>
        <dbReference type="Proteomes" id="UP000530850"/>
    </source>
</evidence>